<name>A0ABD3LSD0_EUCGL</name>
<comment type="caution">
    <text evidence="3">The sequence shown here is derived from an EMBL/GenBank/DDBJ whole genome shotgun (WGS) entry which is preliminary data.</text>
</comment>
<proteinExistence type="predicted"/>
<protein>
    <submittedName>
        <fullName evidence="3">Uncharacterized protein</fullName>
    </submittedName>
</protein>
<accession>A0ABD3LSD0</accession>
<dbReference type="PANTHER" id="PTHR34937">
    <property type="entry name" value="OS08G0559800 PROTEIN"/>
    <property type="match status" value="1"/>
</dbReference>
<feature type="coiled-coil region" evidence="1">
    <location>
        <begin position="26"/>
        <end position="53"/>
    </location>
</feature>
<keyword evidence="4" id="KW-1185">Reference proteome</keyword>
<gene>
    <name evidence="3" type="ORF">ACJRO7_001834</name>
</gene>
<sequence length="72" mass="7847">MESSGASSTRSKSDGGDREEEVVSLASTVERIMKNLRQEITQLRKSLEESRDLSLSINSAVQFPSKCDNGGL</sequence>
<dbReference type="EMBL" id="JBJKBG010000001">
    <property type="protein sequence ID" value="KAL3754644.1"/>
    <property type="molecule type" value="Genomic_DNA"/>
</dbReference>
<dbReference type="PANTHER" id="PTHR34937:SF2">
    <property type="entry name" value="OS08G0559800 PROTEIN"/>
    <property type="match status" value="1"/>
</dbReference>
<reference evidence="3 4" key="1">
    <citation type="submission" date="2024-11" db="EMBL/GenBank/DDBJ databases">
        <title>Chromosome-level genome assembly of Eucalyptus globulus Labill. provides insights into its genome evolution.</title>
        <authorList>
            <person name="Li X."/>
        </authorList>
    </citation>
    <scope>NUCLEOTIDE SEQUENCE [LARGE SCALE GENOMIC DNA]</scope>
    <source>
        <strain evidence="3">CL2024</strain>
        <tissue evidence="3">Fresh tender leaves</tissue>
    </source>
</reference>
<evidence type="ECO:0000313" key="4">
    <source>
        <dbReference type="Proteomes" id="UP001634007"/>
    </source>
</evidence>
<dbReference type="InterPro" id="IPR040300">
    <property type="entry name" value="At3g49055-like"/>
</dbReference>
<evidence type="ECO:0000256" key="2">
    <source>
        <dbReference type="SAM" id="MobiDB-lite"/>
    </source>
</evidence>
<organism evidence="3 4">
    <name type="scientific">Eucalyptus globulus</name>
    <name type="common">Tasmanian blue gum</name>
    <dbReference type="NCBI Taxonomy" id="34317"/>
    <lineage>
        <taxon>Eukaryota</taxon>
        <taxon>Viridiplantae</taxon>
        <taxon>Streptophyta</taxon>
        <taxon>Embryophyta</taxon>
        <taxon>Tracheophyta</taxon>
        <taxon>Spermatophyta</taxon>
        <taxon>Magnoliopsida</taxon>
        <taxon>eudicotyledons</taxon>
        <taxon>Gunneridae</taxon>
        <taxon>Pentapetalae</taxon>
        <taxon>rosids</taxon>
        <taxon>malvids</taxon>
        <taxon>Myrtales</taxon>
        <taxon>Myrtaceae</taxon>
        <taxon>Myrtoideae</taxon>
        <taxon>Eucalypteae</taxon>
        <taxon>Eucalyptus</taxon>
    </lineage>
</organism>
<keyword evidence="1" id="KW-0175">Coiled coil</keyword>
<dbReference type="AlphaFoldDB" id="A0ABD3LSD0"/>
<feature type="compositionally biased region" description="Polar residues" evidence="2">
    <location>
        <begin position="1"/>
        <end position="10"/>
    </location>
</feature>
<feature type="region of interest" description="Disordered" evidence="2">
    <location>
        <begin position="1"/>
        <end position="22"/>
    </location>
</feature>
<evidence type="ECO:0000313" key="3">
    <source>
        <dbReference type="EMBL" id="KAL3754644.1"/>
    </source>
</evidence>
<evidence type="ECO:0000256" key="1">
    <source>
        <dbReference type="SAM" id="Coils"/>
    </source>
</evidence>
<dbReference type="Proteomes" id="UP001634007">
    <property type="component" value="Unassembled WGS sequence"/>
</dbReference>